<dbReference type="Pfam" id="PF01124">
    <property type="entry name" value="MAPEG"/>
    <property type="match status" value="1"/>
</dbReference>
<evidence type="ECO:0000313" key="5">
    <source>
        <dbReference type="EMBL" id="KHS49253.1"/>
    </source>
</evidence>
<accession>A0A0B9AIV3</accession>
<name>A0A0B9AIV3_9SPHN</name>
<keyword evidence="6" id="KW-1185">Reference proteome</keyword>
<proteinExistence type="predicted"/>
<dbReference type="SUPFAM" id="SSF161084">
    <property type="entry name" value="MAPEG domain-like"/>
    <property type="match status" value="1"/>
</dbReference>
<sequence>MTILPITLCAAAAAAAINIWLSIRCGMVRSAKKISIGDGGDMDLIARMRAQANFVENTPVVLVLIAAVELARTANPWLMGVAAIYMLGRVGHGVGMDGGPLGFLRGVGTLTTMLTQLGLGVWAVSIALDM</sequence>
<dbReference type="PANTHER" id="PTHR35814:SF1">
    <property type="entry name" value="GLUTATHIONE S-TRANSFERASE-RELATED"/>
    <property type="match status" value="1"/>
</dbReference>
<evidence type="ECO:0000256" key="1">
    <source>
        <dbReference type="ARBA" id="ARBA00004370"/>
    </source>
</evidence>
<evidence type="ECO:0000256" key="3">
    <source>
        <dbReference type="ARBA" id="ARBA00022989"/>
    </source>
</evidence>
<evidence type="ECO:0000256" key="4">
    <source>
        <dbReference type="ARBA" id="ARBA00023136"/>
    </source>
</evidence>
<protein>
    <submittedName>
        <fullName evidence="5">Membrane-associated proteins in eicosanoid and glutathione metabolism (MAPEG)</fullName>
    </submittedName>
</protein>
<dbReference type="InterPro" id="IPR023352">
    <property type="entry name" value="MAPEG-like_dom_sf"/>
</dbReference>
<keyword evidence="2" id="KW-0812">Transmembrane</keyword>
<comment type="caution">
    <text evidence="5">The sequence shown here is derived from an EMBL/GenBank/DDBJ whole genome shotgun (WGS) entry which is preliminary data.</text>
</comment>
<dbReference type="InterPro" id="IPR001129">
    <property type="entry name" value="Membr-assoc_MAPEG"/>
</dbReference>
<dbReference type="Proteomes" id="UP000031338">
    <property type="component" value="Unassembled WGS sequence"/>
</dbReference>
<dbReference type="STRING" id="48936.NJ75_00690"/>
<dbReference type="GO" id="GO:0016020">
    <property type="term" value="C:membrane"/>
    <property type="evidence" value="ECO:0007669"/>
    <property type="project" value="UniProtKB-SubCell"/>
</dbReference>
<dbReference type="PANTHER" id="PTHR35814">
    <property type="match status" value="1"/>
</dbReference>
<gene>
    <name evidence="5" type="ORF">NJ75_00690</name>
</gene>
<organism evidence="5 6">
    <name type="scientific">Novosphingobium subterraneum</name>
    <dbReference type="NCBI Taxonomy" id="48936"/>
    <lineage>
        <taxon>Bacteria</taxon>
        <taxon>Pseudomonadati</taxon>
        <taxon>Pseudomonadota</taxon>
        <taxon>Alphaproteobacteria</taxon>
        <taxon>Sphingomonadales</taxon>
        <taxon>Sphingomonadaceae</taxon>
        <taxon>Novosphingobium</taxon>
    </lineage>
</organism>
<evidence type="ECO:0000313" key="6">
    <source>
        <dbReference type="Proteomes" id="UP000031338"/>
    </source>
</evidence>
<comment type="subcellular location">
    <subcellularLocation>
        <location evidence="1">Membrane</location>
    </subcellularLocation>
</comment>
<dbReference type="RefSeq" id="WP_039331453.1">
    <property type="nucleotide sequence ID" value="NZ_JRVC01000002.1"/>
</dbReference>
<evidence type="ECO:0000256" key="2">
    <source>
        <dbReference type="ARBA" id="ARBA00022692"/>
    </source>
</evidence>
<dbReference type="AlphaFoldDB" id="A0A0B9AIV3"/>
<reference evidence="5 6" key="1">
    <citation type="submission" date="2014-10" db="EMBL/GenBank/DDBJ databases">
        <title>Draft genome sequence of Novosphingobium subterraneum DSM 12447.</title>
        <authorList>
            <person name="Gan H.M."/>
            <person name="Gan H.Y."/>
            <person name="Savka M.A."/>
        </authorList>
    </citation>
    <scope>NUCLEOTIDE SEQUENCE [LARGE SCALE GENOMIC DNA]</scope>
    <source>
        <strain evidence="5 6">DSM 12447</strain>
    </source>
</reference>
<dbReference type="Gene3D" id="1.20.120.550">
    <property type="entry name" value="Membrane associated eicosanoid/glutathione metabolism-like domain"/>
    <property type="match status" value="1"/>
</dbReference>
<keyword evidence="4" id="KW-0472">Membrane</keyword>
<keyword evidence="3" id="KW-1133">Transmembrane helix</keyword>
<dbReference type="PATRIC" id="fig|48936.3.peg.697"/>
<dbReference type="EMBL" id="JRVC01000002">
    <property type="protein sequence ID" value="KHS49253.1"/>
    <property type="molecule type" value="Genomic_DNA"/>
</dbReference>